<sequence length="1406" mass="148789">MTSVPEPARPAGLLDAGTSPAAPAAPEGASALDGPPEAALALARLHLRGHVRTWPDWRSAGLPGAVRTAWLSAEIAAGRADVREEPAGEPLYQAVRALRAADADDPGALVRDLAGRPDAVPRAEAVRLAREALDAALLPPRAVREVVAALAADVPAALRELAEPWAALDPLPHERVRRLLGGGRDGAAIEVAARHGHRDLLLGVAADPSRAPAVRRRALELLGDLADRDGLGDLLGVAAQDPPLLAAPALACLRGLHRRGHFPAAPHVPAIAGLALADQSVPAEEIAVVLFSCRHEALRELVRPEPQGAGGGSWARRLDLLVALDTQGAPGLGVAGAVARLARDAADPRPFLRALRELRDPAAEETVLALLPDAPREALDALEAVGGPRTAAALWTGLGLGGDDPDGSDPDGSDVAPHLSAHRHRALELLWHLDRDPERRSALLDRLDPRDLPRRVADDLGGPDPRELAVLRAAPDPGDPAEALGRLARNGDATTLPAVADLLLRVVSGLAGAWTPGGPGPEPAVPDGVLDAVRGLGGRLFRRGAIRPRCLLDAGDAPAAGNAVLASTVLDLLDRPGLVPAERAILLTVLRGAPYRRTRARVHPLLRHRDAHVRARAAALFATDAEGARVLSASLVPLTSAGDPATVRQALRALAEARATWAAPAIAACLDRPEMSVKKAAAAALAAAGAPAAVPKALFWLGHHDNPGLREDLAKALRAVLGDASAAAVLAAAEQATDDRTRALLRAALPALAPGVPPPHPVRDARNADERRGAAHGRLREEEAAADVRELAEHGWDAGTARRVLDARTRGKAAPASLRPLLPRWLDLAGSDPRALHLAVDLCVPPRTATELEVFARSAALLVEALAAGEARRDDPPGATGRRLLELVKEAVPRLGAGERFQVAERVRALPPSMLSITVLRLCGAVVTRDDLERALAAARHAPDRAVNEEAVLREAFAQDALEHATAARESIRDAAREPDELRRLRDGLRCPSREVLDALIRAFPDAPAAARPSLLDWMESVQPLGAPPWTLAERREEPEVRTPRAGDLDQPPSMAQRRRLTAMLDTGPADQRAKAARVLLDRPEPEGRFAVLRAFLDGRDGLTATRELAHVLLEAPEVPDGDRFVRLAAHLYGADLDRFVPALVSRWEGGDAAAGRVLRQASADAVAGEVAERLADGERGLLDLVAGRRLTRTAALDRARRRLLGEGRDDLADRLVLVDGPLRAPGAARRDAAALAAMREHEPPASGEPSTALLFRRARDGGAKEVRRALALLADRRAEGLEDLLAELIVHRETKVRLHAHRVARRVLSRAAYLDQTVRLLDDPEPDVVRSAVRTLSHAAWTPAIPGLVGLLGHPRPQVRRAAADGLVRFGAAAVPALRHAAGRARPDRRSRYTGPLAEIDESGA</sequence>
<dbReference type="RefSeq" id="WP_208266548.1">
    <property type="nucleotide sequence ID" value="NZ_JAGEOK010000007.1"/>
</dbReference>
<keyword evidence="3" id="KW-1185">Reference proteome</keyword>
<dbReference type="Gene3D" id="1.25.10.10">
    <property type="entry name" value="Leucine-rich Repeat Variant"/>
    <property type="match status" value="2"/>
</dbReference>
<dbReference type="InterPro" id="IPR004155">
    <property type="entry name" value="PBS_lyase_HEAT"/>
</dbReference>
<organism evidence="2 3">
    <name type="scientific">Actinomadura nitritigenes</name>
    <dbReference type="NCBI Taxonomy" id="134602"/>
    <lineage>
        <taxon>Bacteria</taxon>
        <taxon>Bacillati</taxon>
        <taxon>Actinomycetota</taxon>
        <taxon>Actinomycetes</taxon>
        <taxon>Streptosporangiales</taxon>
        <taxon>Thermomonosporaceae</taxon>
        <taxon>Actinomadura</taxon>
    </lineage>
</organism>
<dbReference type="InterPro" id="IPR016024">
    <property type="entry name" value="ARM-type_fold"/>
</dbReference>
<feature type="region of interest" description="Disordered" evidence="1">
    <location>
        <begin position="1384"/>
        <end position="1406"/>
    </location>
</feature>
<name>A0ABS3QX93_9ACTN</name>
<feature type="region of interest" description="Disordered" evidence="1">
    <location>
        <begin position="755"/>
        <end position="783"/>
    </location>
</feature>
<dbReference type="Pfam" id="PF13646">
    <property type="entry name" value="HEAT_2"/>
    <property type="match status" value="1"/>
</dbReference>
<gene>
    <name evidence="2" type="ORF">J4557_11805</name>
</gene>
<dbReference type="Proteomes" id="UP000666915">
    <property type="component" value="Unassembled WGS sequence"/>
</dbReference>
<evidence type="ECO:0000313" key="2">
    <source>
        <dbReference type="EMBL" id="MBO2438202.1"/>
    </source>
</evidence>
<proteinExistence type="predicted"/>
<dbReference type="EMBL" id="JAGEOK010000007">
    <property type="protein sequence ID" value="MBO2438202.1"/>
    <property type="molecule type" value="Genomic_DNA"/>
</dbReference>
<dbReference type="SUPFAM" id="SSF48371">
    <property type="entry name" value="ARM repeat"/>
    <property type="match status" value="1"/>
</dbReference>
<reference evidence="2 3" key="1">
    <citation type="submission" date="2021-03" db="EMBL/GenBank/DDBJ databases">
        <authorList>
            <person name="Kanchanasin P."/>
            <person name="Saeng-In P."/>
            <person name="Phongsopitanun W."/>
            <person name="Yuki M."/>
            <person name="Kudo T."/>
            <person name="Ohkuma M."/>
            <person name="Tanasupawat S."/>
        </authorList>
    </citation>
    <scope>NUCLEOTIDE SEQUENCE [LARGE SCALE GENOMIC DNA]</scope>
    <source>
        <strain evidence="2 3">L46</strain>
    </source>
</reference>
<evidence type="ECO:0000256" key="1">
    <source>
        <dbReference type="SAM" id="MobiDB-lite"/>
    </source>
</evidence>
<feature type="region of interest" description="Disordered" evidence="1">
    <location>
        <begin position="1"/>
        <end position="33"/>
    </location>
</feature>
<comment type="caution">
    <text evidence="2">The sequence shown here is derived from an EMBL/GenBank/DDBJ whole genome shotgun (WGS) entry which is preliminary data.</text>
</comment>
<dbReference type="InterPro" id="IPR011989">
    <property type="entry name" value="ARM-like"/>
</dbReference>
<dbReference type="SMART" id="SM00567">
    <property type="entry name" value="EZ_HEAT"/>
    <property type="match status" value="5"/>
</dbReference>
<evidence type="ECO:0000313" key="3">
    <source>
        <dbReference type="Proteomes" id="UP000666915"/>
    </source>
</evidence>
<feature type="compositionally biased region" description="Basic and acidic residues" evidence="1">
    <location>
        <begin position="761"/>
        <end position="783"/>
    </location>
</feature>
<feature type="compositionally biased region" description="Low complexity" evidence="1">
    <location>
        <begin position="16"/>
        <end position="31"/>
    </location>
</feature>
<protein>
    <submittedName>
        <fullName evidence="2">HEAT repeat domain-containing protein</fullName>
    </submittedName>
</protein>
<accession>A0ABS3QX93</accession>